<dbReference type="Proteomes" id="UP001292094">
    <property type="component" value="Unassembled WGS sequence"/>
</dbReference>
<accession>A0AAE1PPQ5</accession>
<gene>
    <name evidence="2" type="ORF">Pmani_016755</name>
</gene>
<evidence type="ECO:0000256" key="1">
    <source>
        <dbReference type="SAM" id="MobiDB-lite"/>
    </source>
</evidence>
<evidence type="ECO:0000313" key="3">
    <source>
        <dbReference type="Proteomes" id="UP001292094"/>
    </source>
</evidence>
<sequence>MRVKCIHENPQQTDVKSTSSTSNPHHRRQIHINVTTASQRRGVTTHVRRIQVTSSPIIIIIIITTTTTIPAKQITTLSLVQEPPNPLTPLLLSSSYNLDTPTEQN</sequence>
<protein>
    <submittedName>
        <fullName evidence="2">Uncharacterized protein</fullName>
    </submittedName>
</protein>
<reference evidence="2" key="1">
    <citation type="submission" date="2023-11" db="EMBL/GenBank/DDBJ databases">
        <title>Genome assemblies of two species of porcelain crab, Petrolisthes cinctipes and Petrolisthes manimaculis (Anomura: Porcellanidae).</title>
        <authorList>
            <person name="Angst P."/>
        </authorList>
    </citation>
    <scope>NUCLEOTIDE SEQUENCE</scope>
    <source>
        <strain evidence="2">PB745_02</strain>
        <tissue evidence="2">Gill</tissue>
    </source>
</reference>
<comment type="caution">
    <text evidence="2">The sequence shown here is derived from an EMBL/GenBank/DDBJ whole genome shotgun (WGS) entry which is preliminary data.</text>
</comment>
<keyword evidence="3" id="KW-1185">Reference proteome</keyword>
<proteinExistence type="predicted"/>
<dbReference type="EMBL" id="JAWZYT010001482">
    <property type="protein sequence ID" value="KAK4311771.1"/>
    <property type="molecule type" value="Genomic_DNA"/>
</dbReference>
<evidence type="ECO:0000313" key="2">
    <source>
        <dbReference type="EMBL" id="KAK4311771.1"/>
    </source>
</evidence>
<feature type="region of interest" description="Disordered" evidence="1">
    <location>
        <begin position="1"/>
        <end position="26"/>
    </location>
</feature>
<feature type="compositionally biased region" description="Polar residues" evidence="1">
    <location>
        <begin position="9"/>
        <end position="23"/>
    </location>
</feature>
<dbReference type="AlphaFoldDB" id="A0AAE1PPQ5"/>
<organism evidence="2 3">
    <name type="scientific">Petrolisthes manimaculis</name>
    <dbReference type="NCBI Taxonomy" id="1843537"/>
    <lineage>
        <taxon>Eukaryota</taxon>
        <taxon>Metazoa</taxon>
        <taxon>Ecdysozoa</taxon>
        <taxon>Arthropoda</taxon>
        <taxon>Crustacea</taxon>
        <taxon>Multicrustacea</taxon>
        <taxon>Malacostraca</taxon>
        <taxon>Eumalacostraca</taxon>
        <taxon>Eucarida</taxon>
        <taxon>Decapoda</taxon>
        <taxon>Pleocyemata</taxon>
        <taxon>Anomura</taxon>
        <taxon>Galatheoidea</taxon>
        <taxon>Porcellanidae</taxon>
        <taxon>Petrolisthes</taxon>
    </lineage>
</organism>
<name>A0AAE1PPQ5_9EUCA</name>